<evidence type="ECO:0000256" key="7">
    <source>
        <dbReference type="SAM" id="Phobius"/>
    </source>
</evidence>
<keyword evidence="5 7" id="KW-0472">Membrane</keyword>
<evidence type="ECO:0000256" key="2">
    <source>
        <dbReference type="ARBA" id="ARBA00009773"/>
    </source>
</evidence>
<dbReference type="EMBL" id="CP028913">
    <property type="protein sequence ID" value="AWB94991.1"/>
    <property type="molecule type" value="Genomic_DNA"/>
</dbReference>
<sequence>MMTAAASGHTVWSRAGSTGVQIGVVMWWKRKRSKAATVQPALATATVAPGAAVPGAPAVPRDEHRNAFILMGIGGGTLAVFGIAAIAGIFAPVFLAFVLTICVHPLRLWLEARGVPRGLATGSVILAVTLLLVAFGYAVLIAIGQFGALLTDFSDEIAAFGQTFADWLTSIGIGADEVSAMFADFDPSTVVGFLGGLVGGITGWVSALVIIFTMLLLMAMDAAFLPHLHRQLQPIRPLVVTGFVNYGDNVRRYMVVTTVLGLAQGIINWIALLILQVPGAFIWGLLAFICSFIPNIGYFLALIPPIIFGALSGGWPTVIAVVIVYGVINGVVQSVIQPRVVGKAVSLSQTITFFSVLFWAVVIGPIGAILAIPLTLLVRLLLVDSNPSMNWIRPMLGELDETKQIMAESDAESKAARAERRASKGSGAGREAPAADRGSDA</sequence>
<dbReference type="RefSeq" id="WP_108594812.1">
    <property type="nucleotide sequence ID" value="NZ_CP028913.1"/>
</dbReference>
<dbReference type="GO" id="GO:0055085">
    <property type="term" value="P:transmembrane transport"/>
    <property type="evidence" value="ECO:0007669"/>
    <property type="project" value="TreeGrafter"/>
</dbReference>
<evidence type="ECO:0000256" key="3">
    <source>
        <dbReference type="ARBA" id="ARBA00022692"/>
    </source>
</evidence>
<comment type="similarity">
    <text evidence="2">Belongs to the autoinducer-2 exporter (AI-2E) (TC 2.A.86) family.</text>
</comment>
<protein>
    <submittedName>
        <fullName evidence="8">AI-2E family transporter</fullName>
    </submittedName>
</protein>
<feature type="transmembrane region" description="Helical" evidence="7">
    <location>
        <begin position="253"/>
        <end position="275"/>
    </location>
</feature>
<name>A0A2S0WUL6_9MICO</name>
<gene>
    <name evidence="8" type="ORF">DCE93_04375</name>
</gene>
<comment type="subcellular location">
    <subcellularLocation>
        <location evidence="1">Membrane</location>
        <topology evidence="1">Multi-pass membrane protein</topology>
    </subcellularLocation>
</comment>
<dbReference type="Pfam" id="PF01594">
    <property type="entry name" value="AI-2E_transport"/>
    <property type="match status" value="1"/>
</dbReference>
<feature type="transmembrane region" description="Helical" evidence="7">
    <location>
        <begin position="356"/>
        <end position="382"/>
    </location>
</feature>
<feature type="transmembrane region" description="Helical" evidence="7">
    <location>
        <begin position="67"/>
        <end position="87"/>
    </location>
</feature>
<keyword evidence="4 7" id="KW-1133">Transmembrane helix</keyword>
<evidence type="ECO:0000256" key="4">
    <source>
        <dbReference type="ARBA" id="ARBA00022989"/>
    </source>
</evidence>
<feature type="transmembrane region" description="Helical" evidence="7">
    <location>
        <begin position="315"/>
        <end position="336"/>
    </location>
</feature>
<reference evidence="8 9" key="1">
    <citation type="submission" date="2018-04" db="EMBL/GenBank/DDBJ databases">
        <authorList>
            <person name="Li J."/>
        </authorList>
    </citation>
    <scope>NUCLEOTIDE SEQUENCE [LARGE SCALE GENOMIC DNA]</scope>
    <source>
        <strain evidence="9">30A</strain>
    </source>
</reference>
<dbReference type="GO" id="GO:0016020">
    <property type="term" value="C:membrane"/>
    <property type="evidence" value="ECO:0007669"/>
    <property type="project" value="UniProtKB-SubCell"/>
</dbReference>
<proteinExistence type="inferred from homology"/>
<dbReference type="OrthoDB" id="9799225at2"/>
<feature type="transmembrane region" description="Helical" evidence="7">
    <location>
        <begin position="122"/>
        <end position="143"/>
    </location>
</feature>
<dbReference type="KEGG" id="agm:DCE93_04375"/>
<keyword evidence="3 7" id="KW-0812">Transmembrane</keyword>
<dbReference type="AlphaFoldDB" id="A0A2S0WUL6"/>
<organism evidence="8 9">
    <name type="scientific">Agromyces badenianii</name>
    <dbReference type="NCBI Taxonomy" id="2080742"/>
    <lineage>
        <taxon>Bacteria</taxon>
        <taxon>Bacillati</taxon>
        <taxon>Actinomycetota</taxon>
        <taxon>Actinomycetes</taxon>
        <taxon>Micrococcales</taxon>
        <taxon>Microbacteriaceae</taxon>
        <taxon>Agromyces</taxon>
    </lineage>
</organism>
<evidence type="ECO:0000313" key="8">
    <source>
        <dbReference type="EMBL" id="AWB94991.1"/>
    </source>
</evidence>
<dbReference type="PANTHER" id="PTHR21716:SF64">
    <property type="entry name" value="AI-2 TRANSPORT PROTEIN TQSA"/>
    <property type="match status" value="1"/>
</dbReference>
<evidence type="ECO:0000256" key="1">
    <source>
        <dbReference type="ARBA" id="ARBA00004141"/>
    </source>
</evidence>
<dbReference type="InterPro" id="IPR002549">
    <property type="entry name" value="AI-2E-like"/>
</dbReference>
<evidence type="ECO:0000256" key="5">
    <source>
        <dbReference type="ARBA" id="ARBA00023136"/>
    </source>
</evidence>
<evidence type="ECO:0000256" key="6">
    <source>
        <dbReference type="SAM" id="MobiDB-lite"/>
    </source>
</evidence>
<evidence type="ECO:0000313" key="9">
    <source>
        <dbReference type="Proteomes" id="UP000244729"/>
    </source>
</evidence>
<feature type="transmembrane region" description="Helical" evidence="7">
    <location>
        <begin position="190"/>
        <end position="220"/>
    </location>
</feature>
<accession>A0A2S0WUL6</accession>
<feature type="transmembrane region" description="Helical" evidence="7">
    <location>
        <begin position="93"/>
        <end position="110"/>
    </location>
</feature>
<feature type="region of interest" description="Disordered" evidence="6">
    <location>
        <begin position="408"/>
        <end position="441"/>
    </location>
</feature>
<keyword evidence="9" id="KW-1185">Reference proteome</keyword>
<dbReference type="Proteomes" id="UP000244729">
    <property type="component" value="Chromosome"/>
</dbReference>
<feature type="transmembrane region" description="Helical" evidence="7">
    <location>
        <begin position="281"/>
        <end position="303"/>
    </location>
</feature>
<dbReference type="PANTHER" id="PTHR21716">
    <property type="entry name" value="TRANSMEMBRANE PROTEIN"/>
    <property type="match status" value="1"/>
</dbReference>
<feature type="compositionally biased region" description="Basic and acidic residues" evidence="6">
    <location>
        <begin position="411"/>
        <end position="422"/>
    </location>
</feature>